<dbReference type="EMBL" id="JAAOMP010000102">
    <property type="protein sequence ID" value="MBU2760337.1"/>
    <property type="molecule type" value="Genomic_DNA"/>
</dbReference>
<dbReference type="Proteomes" id="UP000755654">
    <property type="component" value="Unassembled WGS sequence"/>
</dbReference>
<protein>
    <submittedName>
        <fullName evidence="1">Uncharacterized protein</fullName>
    </submittedName>
</protein>
<proteinExistence type="predicted"/>
<dbReference type="RefSeq" id="WP_215883955.1">
    <property type="nucleotide sequence ID" value="NZ_JAAOMP010000102.1"/>
</dbReference>
<comment type="caution">
    <text evidence="1">The sequence shown here is derived from an EMBL/GenBank/DDBJ whole genome shotgun (WGS) entry which is preliminary data.</text>
</comment>
<evidence type="ECO:0000313" key="1">
    <source>
        <dbReference type="EMBL" id="MBU2760337.1"/>
    </source>
</evidence>
<name>A0ABS5ZYM9_9PROT</name>
<evidence type="ECO:0000313" key="2">
    <source>
        <dbReference type="Proteomes" id="UP000755654"/>
    </source>
</evidence>
<organism evidence="1 2">
    <name type="scientific">Acidithiobacillus sulfurivorans</name>
    <dbReference type="NCBI Taxonomy" id="1958756"/>
    <lineage>
        <taxon>Bacteria</taxon>
        <taxon>Pseudomonadati</taxon>
        <taxon>Pseudomonadota</taxon>
        <taxon>Acidithiobacillia</taxon>
        <taxon>Acidithiobacillales</taxon>
        <taxon>Acidithiobacillaceae</taxon>
        <taxon>Acidithiobacillus</taxon>
    </lineage>
</organism>
<reference evidence="1 2" key="1">
    <citation type="journal article" date="2021" name="ISME J.">
        <title>Genomic evolution of the class Acidithiobacillia: deep-branching Proteobacteria living in extreme acidic conditions.</title>
        <authorList>
            <person name="Moya-Beltran A."/>
            <person name="Beard S."/>
            <person name="Rojas-Villalobos C."/>
            <person name="Issotta F."/>
            <person name="Gallardo Y."/>
            <person name="Ulloa R."/>
            <person name="Giaveno A."/>
            <person name="Degli Esposti M."/>
            <person name="Johnson D.B."/>
            <person name="Quatrini R."/>
        </authorList>
    </citation>
    <scope>NUCLEOTIDE SEQUENCE [LARGE SCALE GENOMIC DNA]</scope>
    <source>
        <strain evidence="1 2">RW2</strain>
    </source>
</reference>
<keyword evidence="2" id="KW-1185">Reference proteome</keyword>
<sequence length="50" mass="5567">MPKILWIVLLCIVFLPVAALIVALVYVTAIRAVHPLDGEPTKTPLQERED</sequence>
<gene>
    <name evidence="1" type="ORF">HAP95_09290</name>
</gene>
<accession>A0ABS5ZYM9</accession>